<evidence type="ECO:0000256" key="6">
    <source>
        <dbReference type="ARBA" id="ARBA00022679"/>
    </source>
</evidence>
<keyword evidence="15" id="KW-0175">Coiled coil</keyword>
<dbReference type="Gene3D" id="1.10.287.130">
    <property type="match status" value="1"/>
</dbReference>
<evidence type="ECO:0000256" key="8">
    <source>
        <dbReference type="ARBA" id="ARBA00022741"/>
    </source>
</evidence>
<evidence type="ECO:0000256" key="2">
    <source>
        <dbReference type="ARBA" id="ARBA00004651"/>
    </source>
</evidence>
<dbReference type="InterPro" id="IPR005467">
    <property type="entry name" value="His_kinase_dom"/>
</dbReference>
<evidence type="ECO:0000256" key="11">
    <source>
        <dbReference type="ARBA" id="ARBA00022989"/>
    </source>
</evidence>
<dbReference type="SUPFAM" id="SSF55874">
    <property type="entry name" value="ATPase domain of HSP90 chaperone/DNA topoisomerase II/histidine kinase"/>
    <property type="match status" value="1"/>
</dbReference>
<evidence type="ECO:0000256" key="15">
    <source>
        <dbReference type="SAM" id="Coils"/>
    </source>
</evidence>
<dbReference type="CDD" id="cd00082">
    <property type="entry name" value="HisKA"/>
    <property type="match status" value="1"/>
</dbReference>
<dbReference type="GO" id="GO:0005886">
    <property type="term" value="C:plasma membrane"/>
    <property type="evidence" value="ECO:0007669"/>
    <property type="project" value="UniProtKB-SubCell"/>
</dbReference>
<dbReference type="AlphaFoldDB" id="A0A1M4ZMC9"/>
<dbReference type="InterPro" id="IPR008207">
    <property type="entry name" value="Sig_transdc_His_kin_Hpt_dom"/>
</dbReference>
<dbReference type="RefSeq" id="WP_073038381.1">
    <property type="nucleotide sequence ID" value="NZ_FQVB01000012.1"/>
</dbReference>
<dbReference type="STRING" id="1121391.SAMN02745206_01511"/>
<evidence type="ECO:0000256" key="5">
    <source>
        <dbReference type="ARBA" id="ARBA00022553"/>
    </source>
</evidence>
<evidence type="ECO:0000256" key="3">
    <source>
        <dbReference type="ARBA" id="ARBA00012438"/>
    </source>
</evidence>
<keyword evidence="23" id="KW-1185">Reference proteome</keyword>
<evidence type="ECO:0000256" key="4">
    <source>
        <dbReference type="ARBA" id="ARBA00022475"/>
    </source>
</evidence>
<dbReference type="FunFam" id="3.30.565.10:FF:000010">
    <property type="entry name" value="Sensor histidine kinase RcsC"/>
    <property type="match status" value="1"/>
</dbReference>
<dbReference type="InterPro" id="IPR036890">
    <property type="entry name" value="HATPase_C_sf"/>
</dbReference>
<evidence type="ECO:0000256" key="1">
    <source>
        <dbReference type="ARBA" id="ARBA00000085"/>
    </source>
</evidence>
<feature type="region of interest" description="Disordered" evidence="16">
    <location>
        <begin position="962"/>
        <end position="981"/>
    </location>
</feature>
<evidence type="ECO:0000259" key="21">
    <source>
        <dbReference type="PROSITE" id="PS50894"/>
    </source>
</evidence>
<comment type="subcellular location">
    <subcellularLocation>
        <location evidence="2">Cell membrane</location>
        <topology evidence="2">Multi-pass membrane protein</topology>
    </subcellularLocation>
</comment>
<dbReference type="PANTHER" id="PTHR45339">
    <property type="entry name" value="HYBRID SIGNAL TRANSDUCTION HISTIDINE KINASE J"/>
    <property type="match status" value="1"/>
</dbReference>
<organism evidence="22 23">
    <name type="scientific">Desulfacinum infernum DSM 9756</name>
    <dbReference type="NCBI Taxonomy" id="1121391"/>
    <lineage>
        <taxon>Bacteria</taxon>
        <taxon>Pseudomonadati</taxon>
        <taxon>Thermodesulfobacteriota</taxon>
        <taxon>Syntrophobacteria</taxon>
        <taxon>Syntrophobacterales</taxon>
        <taxon>Syntrophobacteraceae</taxon>
        <taxon>Desulfacinum</taxon>
    </lineage>
</organism>
<dbReference type="Pfam" id="PF00072">
    <property type="entry name" value="Response_reg"/>
    <property type="match status" value="2"/>
</dbReference>
<dbReference type="InterPro" id="IPR003660">
    <property type="entry name" value="HAMP_dom"/>
</dbReference>
<reference evidence="23" key="1">
    <citation type="submission" date="2016-11" db="EMBL/GenBank/DDBJ databases">
        <authorList>
            <person name="Varghese N."/>
            <person name="Submissions S."/>
        </authorList>
    </citation>
    <scope>NUCLEOTIDE SEQUENCE [LARGE SCALE GENOMIC DNA]</scope>
    <source>
        <strain evidence="23">DSM 9756</strain>
    </source>
</reference>
<keyword evidence="8" id="KW-0547">Nucleotide-binding</keyword>
<keyword evidence="11 17" id="KW-1133">Transmembrane helix</keyword>
<dbReference type="CDD" id="cd17546">
    <property type="entry name" value="REC_hyHK_CKI1_RcsC-like"/>
    <property type="match status" value="1"/>
</dbReference>
<dbReference type="GO" id="GO:0005524">
    <property type="term" value="F:ATP binding"/>
    <property type="evidence" value="ECO:0007669"/>
    <property type="project" value="UniProtKB-KW"/>
</dbReference>
<accession>A0A1M4ZMC9</accession>
<dbReference type="FunFam" id="1.10.287.130:FF:000003">
    <property type="entry name" value="Histidine kinase"/>
    <property type="match status" value="1"/>
</dbReference>
<feature type="domain" description="Histidine kinase" evidence="18">
    <location>
        <begin position="304"/>
        <end position="525"/>
    </location>
</feature>
<evidence type="ECO:0000256" key="12">
    <source>
        <dbReference type="ARBA" id="ARBA00023136"/>
    </source>
</evidence>
<dbReference type="InterPro" id="IPR036641">
    <property type="entry name" value="HPT_dom_sf"/>
</dbReference>
<dbReference type="GO" id="GO:0000155">
    <property type="term" value="F:phosphorelay sensor kinase activity"/>
    <property type="evidence" value="ECO:0007669"/>
    <property type="project" value="InterPro"/>
</dbReference>
<dbReference type="PROSITE" id="PS50885">
    <property type="entry name" value="HAMP"/>
    <property type="match status" value="1"/>
</dbReference>
<sequence length="981" mass="108642">MRAFRSWPIRKKLMGLMVFVAAAVVAAASLGFALFQSSLLSYRSMVHLSTLARVVGGNCVAALSFDDVEAASDTLRSLKTVPDIRMAFVFRPDGSVFASYIRRGGNAKELMQQVARELEEVSRYRQGIVEPLLEAFIDGDLDVLEPIELDGELLGRIFISQDMSSLVKSLLTGTVIGGGLLLFSVLLAYVLAWRLHSAVSGPILGLQNTMSRVSRERDYSLRARKESEDELGALVDGFNEMLAQIQQRDVELEKHRVHLEELVAQRTEELREANAELEEIILELRRAKEEAEAASRAKSQFLANMSHEIRTPMNGVLGMTELLLQTPLSDRQKHLVETVRASGQTLLAVINDVLDFSKIEAGRMEINSMEFDLRDLVEESTAFFAEPAQRKGLELACMVNPEVPARVWGDPDRIRQVLINLIGNAVKFTERGEVICRVDCVEKGDGQATLSFEVRDTGIGIPPEKQAVIFDPFSQADGSTTRRYGGTGLGLAIARHLTELMGGDMELESAPGRGSTFRFRLTLRVAAWKVPADPAAARTLRGLRALVVDDHPVNREILRHTLSGWGMICDEAENGREALQRVKELAARGRRYDVVLLDMDMPGMNGLEVARRLNRDPSCAGVQTVMLSSMTAPLHGTEEDHGIRFFLTKPVRTSSLYDCLVSLVRVKTAPEGERVAVEKRKDIGPIPAGKRVLVVEDNPVNLEFCREILEDFGCRVDAAGNGREALEKLRRESYDLVFMDCQMPQMDGYEATVAFRRLEQERSAAGKRTPVVALTAHALEGDREKCLAAGMDDYLSKPFTVVQMRELLVKFLGRPEDKGRGGNGSDPQGRHGPEKGNAAAGSAGDAHLPVLDMQAIENIRLLERPGREDILERMIGIYLQRTPEIIEEMRRSLQDQDLTGLHRAAHSLKSTSATMGLMRVAEKSKHLEFMAKENRLEAPSRLIDEIEEEFVRGRTDLQRLVKAAAPDSHRGGPASTEGSHG</sequence>
<dbReference type="Pfam" id="PF02518">
    <property type="entry name" value="HATPase_c"/>
    <property type="match status" value="1"/>
</dbReference>
<dbReference type="EMBL" id="FQVB01000012">
    <property type="protein sequence ID" value="SHF19260.1"/>
    <property type="molecule type" value="Genomic_DNA"/>
</dbReference>
<keyword evidence="7 17" id="KW-0812">Transmembrane</keyword>
<dbReference type="SMART" id="SM00448">
    <property type="entry name" value="REC"/>
    <property type="match status" value="2"/>
</dbReference>
<feature type="modified residue" description="Phosphohistidine" evidence="13">
    <location>
        <position position="906"/>
    </location>
</feature>
<keyword evidence="10" id="KW-0067">ATP-binding</keyword>
<dbReference type="EC" id="2.7.13.3" evidence="3"/>
<dbReference type="Gene3D" id="3.40.50.2300">
    <property type="match status" value="2"/>
</dbReference>
<keyword evidence="9 22" id="KW-0418">Kinase</keyword>
<dbReference type="InterPro" id="IPR004358">
    <property type="entry name" value="Sig_transdc_His_kin-like_C"/>
</dbReference>
<dbReference type="PANTHER" id="PTHR45339:SF6">
    <property type="entry name" value="SENSORY HISTIDINE PROTEIN KINASE"/>
    <property type="match status" value="1"/>
</dbReference>
<proteinExistence type="predicted"/>
<evidence type="ECO:0000256" key="17">
    <source>
        <dbReference type="SAM" id="Phobius"/>
    </source>
</evidence>
<evidence type="ECO:0000256" key="10">
    <source>
        <dbReference type="ARBA" id="ARBA00022840"/>
    </source>
</evidence>
<keyword evidence="6" id="KW-0808">Transferase</keyword>
<dbReference type="Proteomes" id="UP000184076">
    <property type="component" value="Unassembled WGS sequence"/>
</dbReference>
<dbReference type="SMART" id="SM00387">
    <property type="entry name" value="HATPase_c"/>
    <property type="match status" value="1"/>
</dbReference>
<feature type="coiled-coil region" evidence="15">
    <location>
        <begin position="256"/>
        <end position="304"/>
    </location>
</feature>
<feature type="domain" description="HPt" evidence="21">
    <location>
        <begin position="867"/>
        <end position="964"/>
    </location>
</feature>
<keyword evidence="5 14" id="KW-0597">Phosphoprotein</keyword>
<dbReference type="SUPFAM" id="SSF52172">
    <property type="entry name" value="CheY-like"/>
    <property type="match status" value="2"/>
</dbReference>
<dbReference type="Gene3D" id="1.20.120.160">
    <property type="entry name" value="HPT domain"/>
    <property type="match status" value="1"/>
</dbReference>
<dbReference type="CDD" id="cd00088">
    <property type="entry name" value="HPT"/>
    <property type="match status" value="1"/>
</dbReference>
<feature type="modified residue" description="4-aspartylphosphate" evidence="14">
    <location>
        <position position="740"/>
    </location>
</feature>
<dbReference type="PROSITE" id="PS50894">
    <property type="entry name" value="HPT"/>
    <property type="match status" value="1"/>
</dbReference>
<keyword evidence="4" id="KW-1003">Cell membrane</keyword>
<dbReference type="CDD" id="cd16922">
    <property type="entry name" value="HATPase_EvgS-ArcB-TorS-like"/>
    <property type="match status" value="1"/>
</dbReference>
<dbReference type="SMART" id="SM00304">
    <property type="entry name" value="HAMP"/>
    <property type="match status" value="1"/>
</dbReference>
<dbReference type="Pfam" id="PF17152">
    <property type="entry name" value="CHASE8"/>
    <property type="match status" value="1"/>
</dbReference>
<evidence type="ECO:0000259" key="19">
    <source>
        <dbReference type="PROSITE" id="PS50110"/>
    </source>
</evidence>
<protein>
    <recommendedName>
        <fullName evidence="3">histidine kinase</fullName>
        <ecNumber evidence="3">2.7.13.3</ecNumber>
    </recommendedName>
</protein>
<dbReference type="Gene3D" id="3.30.565.10">
    <property type="entry name" value="Histidine kinase-like ATPase, C-terminal domain"/>
    <property type="match status" value="1"/>
</dbReference>
<dbReference type="SMART" id="SM00388">
    <property type="entry name" value="HisKA"/>
    <property type="match status" value="1"/>
</dbReference>
<dbReference type="PRINTS" id="PR00344">
    <property type="entry name" value="BCTRLSENSOR"/>
</dbReference>
<feature type="domain" description="Response regulatory" evidence="19">
    <location>
        <begin position="691"/>
        <end position="812"/>
    </location>
</feature>
<keyword evidence="12 17" id="KW-0472">Membrane</keyword>
<name>A0A1M4ZMC9_9BACT</name>
<evidence type="ECO:0000259" key="18">
    <source>
        <dbReference type="PROSITE" id="PS50109"/>
    </source>
</evidence>
<dbReference type="SUPFAM" id="SSF47384">
    <property type="entry name" value="Homodimeric domain of signal transducing histidine kinase"/>
    <property type="match status" value="1"/>
</dbReference>
<dbReference type="SUPFAM" id="SSF47226">
    <property type="entry name" value="Histidine-containing phosphotransfer domain, HPT domain"/>
    <property type="match status" value="1"/>
</dbReference>
<dbReference type="InterPro" id="IPR003594">
    <property type="entry name" value="HATPase_dom"/>
</dbReference>
<evidence type="ECO:0000256" key="16">
    <source>
        <dbReference type="SAM" id="MobiDB-lite"/>
    </source>
</evidence>
<dbReference type="OrthoDB" id="5378360at2"/>
<dbReference type="CDD" id="cd06225">
    <property type="entry name" value="HAMP"/>
    <property type="match status" value="1"/>
</dbReference>
<dbReference type="SUPFAM" id="SSF158472">
    <property type="entry name" value="HAMP domain-like"/>
    <property type="match status" value="1"/>
</dbReference>
<dbReference type="InterPro" id="IPR036097">
    <property type="entry name" value="HisK_dim/P_sf"/>
</dbReference>
<feature type="domain" description="Response regulatory" evidence="19">
    <location>
        <begin position="544"/>
        <end position="664"/>
    </location>
</feature>
<dbReference type="Pfam" id="PF00512">
    <property type="entry name" value="HisKA"/>
    <property type="match status" value="1"/>
</dbReference>
<gene>
    <name evidence="22" type="ORF">SAMN02745206_01511</name>
</gene>
<dbReference type="PROSITE" id="PS50110">
    <property type="entry name" value="RESPONSE_REGULATORY"/>
    <property type="match status" value="2"/>
</dbReference>
<dbReference type="Pfam" id="PF00672">
    <property type="entry name" value="HAMP"/>
    <property type="match status" value="1"/>
</dbReference>
<dbReference type="PROSITE" id="PS50109">
    <property type="entry name" value="HIS_KIN"/>
    <property type="match status" value="1"/>
</dbReference>
<dbReference type="InterPro" id="IPR003661">
    <property type="entry name" value="HisK_dim/P_dom"/>
</dbReference>
<evidence type="ECO:0000256" key="9">
    <source>
        <dbReference type="ARBA" id="ARBA00022777"/>
    </source>
</evidence>
<feature type="transmembrane region" description="Helical" evidence="17">
    <location>
        <begin position="13"/>
        <end position="35"/>
    </location>
</feature>
<dbReference type="InterPro" id="IPR011006">
    <property type="entry name" value="CheY-like_superfamily"/>
</dbReference>
<evidence type="ECO:0000256" key="14">
    <source>
        <dbReference type="PROSITE-ProRule" id="PRU00169"/>
    </source>
</evidence>
<evidence type="ECO:0000259" key="20">
    <source>
        <dbReference type="PROSITE" id="PS50885"/>
    </source>
</evidence>
<comment type="catalytic activity">
    <reaction evidence="1">
        <text>ATP + protein L-histidine = ADP + protein N-phospho-L-histidine.</text>
        <dbReference type="EC" id="2.7.13.3"/>
    </reaction>
</comment>
<feature type="modified residue" description="4-aspartylphosphate" evidence="14">
    <location>
        <position position="598"/>
    </location>
</feature>
<evidence type="ECO:0000256" key="7">
    <source>
        <dbReference type="ARBA" id="ARBA00022692"/>
    </source>
</evidence>
<evidence type="ECO:0000313" key="23">
    <source>
        <dbReference type="Proteomes" id="UP000184076"/>
    </source>
</evidence>
<evidence type="ECO:0000256" key="13">
    <source>
        <dbReference type="PROSITE-ProRule" id="PRU00110"/>
    </source>
</evidence>
<feature type="domain" description="HAMP" evidence="20">
    <location>
        <begin position="197"/>
        <end position="250"/>
    </location>
</feature>
<dbReference type="Gene3D" id="6.10.340.10">
    <property type="match status" value="1"/>
</dbReference>
<feature type="region of interest" description="Disordered" evidence="16">
    <location>
        <begin position="813"/>
        <end position="844"/>
    </location>
</feature>
<dbReference type="InterPro" id="IPR033417">
    <property type="entry name" value="CHASE8"/>
</dbReference>
<dbReference type="InterPro" id="IPR001789">
    <property type="entry name" value="Sig_transdc_resp-reg_receiver"/>
</dbReference>
<dbReference type="SMART" id="SM00073">
    <property type="entry name" value="HPT"/>
    <property type="match status" value="1"/>
</dbReference>
<dbReference type="Pfam" id="PF01627">
    <property type="entry name" value="Hpt"/>
    <property type="match status" value="1"/>
</dbReference>
<evidence type="ECO:0000313" key="22">
    <source>
        <dbReference type="EMBL" id="SHF19260.1"/>
    </source>
</evidence>